<keyword evidence="2" id="KW-1185">Reference proteome</keyword>
<dbReference type="EMBL" id="JAGFNS010000002">
    <property type="protein sequence ID" value="MBO3736675.1"/>
    <property type="molecule type" value="Genomic_DNA"/>
</dbReference>
<sequence length="340" mass="36414">MASPDRGTPPVVRISGPQPVCDTWSDHMLESMPSVARGPADLLAALPYVVGVHLDQCVIVVFLNLDGLLTDGLAFDRDTPLPLILEQSTDMASTTDAAAAFVVGYGPLSDRDKLIEIADKLHTAVRVGHCLLVCEGRYYCLGSGCPCTPEQGAVLDPDSSVIPAEMTLRGRAVLPSAQYLADMIAGDTDAQQRIAAALAALPELLPDPADVVSSSLAIARAGDRLTDQQVADLAVALTAADGRSAAWRATTDQQWQHELWRDLTRRVPDAYVTTPANLLAWNAWRRHESLLAWAALTRAATASPNNSLSVLIATILTTPLKPEKLPWPLPETIPLERLLG</sequence>
<gene>
    <name evidence="1" type="ORF">J5X75_03965</name>
</gene>
<name>A0ABS3UD22_9ACTN</name>
<comment type="caution">
    <text evidence="1">The sequence shown here is derived from an EMBL/GenBank/DDBJ whole genome shotgun (WGS) entry which is preliminary data.</text>
</comment>
<dbReference type="InterPro" id="IPR025447">
    <property type="entry name" value="DUF4192"/>
</dbReference>
<dbReference type="RefSeq" id="WP_208465893.1">
    <property type="nucleotide sequence ID" value="NZ_JAGFNS010000002.1"/>
</dbReference>
<evidence type="ECO:0000313" key="1">
    <source>
        <dbReference type="EMBL" id="MBO3736675.1"/>
    </source>
</evidence>
<protein>
    <submittedName>
        <fullName evidence="1">DUF4192 domain-containing protein</fullName>
    </submittedName>
</protein>
<dbReference type="Pfam" id="PF13830">
    <property type="entry name" value="DUF4192"/>
    <property type="match status" value="1"/>
</dbReference>
<dbReference type="Proteomes" id="UP000679690">
    <property type="component" value="Unassembled WGS sequence"/>
</dbReference>
<proteinExistence type="predicted"/>
<evidence type="ECO:0000313" key="2">
    <source>
        <dbReference type="Proteomes" id="UP000679690"/>
    </source>
</evidence>
<accession>A0ABS3UD22</accession>
<organism evidence="1 2">
    <name type="scientific">Actinoplanes flavus</name>
    <dbReference type="NCBI Taxonomy" id="2820290"/>
    <lineage>
        <taxon>Bacteria</taxon>
        <taxon>Bacillati</taxon>
        <taxon>Actinomycetota</taxon>
        <taxon>Actinomycetes</taxon>
        <taxon>Micromonosporales</taxon>
        <taxon>Micromonosporaceae</taxon>
        <taxon>Actinoplanes</taxon>
    </lineage>
</organism>
<reference evidence="1 2" key="1">
    <citation type="submission" date="2021-03" db="EMBL/GenBank/DDBJ databases">
        <title>Actinoplanes flavus sp. nov., a novel actinomycete isolated from Coconut Palm rhizosphere soil.</title>
        <authorList>
            <person name="Luo X."/>
        </authorList>
    </citation>
    <scope>NUCLEOTIDE SEQUENCE [LARGE SCALE GENOMIC DNA]</scope>
    <source>
        <strain evidence="1 2">NEAU-H7</strain>
    </source>
</reference>